<dbReference type="GO" id="GO:0016746">
    <property type="term" value="F:acyltransferase activity"/>
    <property type="evidence" value="ECO:0007669"/>
    <property type="project" value="UniProtKB-KW"/>
</dbReference>
<dbReference type="SUPFAM" id="SSF69593">
    <property type="entry name" value="Glycerol-3-phosphate (1)-acyltransferase"/>
    <property type="match status" value="1"/>
</dbReference>
<keyword evidence="2" id="KW-0012">Acyltransferase</keyword>
<accession>A0A383TXI9</accession>
<dbReference type="AlphaFoldDB" id="A0A383TXI9"/>
<dbReference type="EMBL" id="UNSC01000003">
    <property type="protein sequence ID" value="SZD72305.1"/>
    <property type="molecule type" value="Genomic_DNA"/>
</dbReference>
<dbReference type="SMART" id="SM00563">
    <property type="entry name" value="PlsC"/>
    <property type="match status" value="1"/>
</dbReference>
<evidence type="ECO:0000259" key="1">
    <source>
        <dbReference type="SMART" id="SM00563"/>
    </source>
</evidence>
<dbReference type="RefSeq" id="WP_245952924.1">
    <property type="nucleotide sequence ID" value="NZ_OX579588.1"/>
</dbReference>
<keyword evidence="2" id="KW-0808">Transferase</keyword>
<dbReference type="Pfam" id="PF01553">
    <property type="entry name" value="Acyltransferase"/>
    <property type="match status" value="1"/>
</dbReference>
<organism evidence="2 3">
    <name type="scientific">Candidatus Ornithobacterium hominis</name>
    <dbReference type="NCBI Taxonomy" id="2497989"/>
    <lineage>
        <taxon>Bacteria</taxon>
        <taxon>Pseudomonadati</taxon>
        <taxon>Bacteroidota</taxon>
        <taxon>Flavobacteriia</taxon>
        <taxon>Flavobacteriales</taxon>
        <taxon>Weeksellaceae</taxon>
        <taxon>Ornithobacterium</taxon>
    </lineage>
</organism>
<name>A0A383TXI9_9FLAO</name>
<evidence type="ECO:0000313" key="2">
    <source>
        <dbReference type="EMBL" id="SZD72305.1"/>
    </source>
</evidence>
<evidence type="ECO:0000313" key="3">
    <source>
        <dbReference type="Proteomes" id="UP000262142"/>
    </source>
</evidence>
<keyword evidence="3" id="KW-1185">Reference proteome</keyword>
<gene>
    <name evidence="2" type="ORF">SAMEA104719789_00745</name>
</gene>
<dbReference type="InterPro" id="IPR002123">
    <property type="entry name" value="Plipid/glycerol_acylTrfase"/>
</dbReference>
<proteinExistence type="predicted"/>
<feature type="domain" description="Phospholipid/glycerol acyltransferase" evidence="1">
    <location>
        <begin position="26"/>
        <end position="139"/>
    </location>
</feature>
<reference evidence="2 3" key="1">
    <citation type="submission" date="2018-09" db="EMBL/GenBank/DDBJ databases">
        <authorList>
            <consortium name="Pathogen Informatics"/>
        </authorList>
    </citation>
    <scope>NUCLEOTIDE SEQUENCE [LARGE SCALE GENOMIC DNA]</scope>
    <source>
        <strain evidence="2 3">OH-22767</strain>
    </source>
</reference>
<dbReference type="Proteomes" id="UP000262142">
    <property type="component" value="Unassembled WGS sequence"/>
</dbReference>
<protein>
    <submittedName>
        <fullName evidence="2">1-acylglycerol-3-phosphate O-acyltransferases</fullName>
    </submittedName>
</protein>
<sequence length="184" mass="21199">MGQLILFLMGWKLNNGINLKQIHSCVLVCAPHTSNWDFVVTVAAFWKMGIPMKLFIKDAWTKPWYGFIIKALGGIGVNRKQRQNLTDYAGNLLRNKSERLYLVNTPEGTRKFAEKWKKGFYYIAQKGEVPILFAYADYAKKEAGINAMADPKIHTLEQTLQIAEDFYENIEAKFPEKFNKKIQS</sequence>